<evidence type="ECO:0000313" key="4">
    <source>
        <dbReference type="EMBL" id="EME43085.1"/>
    </source>
</evidence>
<accession>M2YME2</accession>
<name>M2YME2_DOTSN</name>
<dbReference type="InterPro" id="IPR036188">
    <property type="entry name" value="FAD/NAD-bd_sf"/>
</dbReference>
<dbReference type="Proteomes" id="UP000016933">
    <property type="component" value="Unassembled WGS sequence"/>
</dbReference>
<dbReference type="PANTHER" id="PTHR11552">
    <property type="entry name" value="GLUCOSE-METHANOL-CHOLINE GMC OXIDOREDUCTASE"/>
    <property type="match status" value="1"/>
</dbReference>
<dbReference type="PROSITE" id="PS51257">
    <property type="entry name" value="PROKAR_LIPOPROTEIN"/>
    <property type="match status" value="1"/>
</dbReference>
<dbReference type="eggNOG" id="KOG1238">
    <property type="taxonomic scope" value="Eukaryota"/>
</dbReference>
<feature type="domain" description="Glucose-methanol-choline oxidoreductase N-terminal" evidence="3">
    <location>
        <begin position="284"/>
        <end position="298"/>
    </location>
</feature>
<dbReference type="Pfam" id="PF00732">
    <property type="entry name" value="GMC_oxred_N"/>
    <property type="match status" value="1"/>
</dbReference>
<dbReference type="InterPro" id="IPR007867">
    <property type="entry name" value="GMC_OxRtase_C"/>
</dbReference>
<comment type="cofactor">
    <cofactor evidence="2">
        <name>FAD</name>
        <dbReference type="ChEBI" id="CHEBI:57692"/>
    </cofactor>
</comment>
<protein>
    <recommendedName>
        <fullName evidence="3">Glucose-methanol-choline oxidoreductase N-terminal domain-containing protein</fullName>
    </recommendedName>
</protein>
<feature type="binding site" evidence="2">
    <location>
        <position position="235"/>
    </location>
    <ligand>
        <name>FAD</name>
        <dbReference type="ChEBI" id="CHEBI:57692"/>
    </ligand>
</feature>
<dbReference type="InterPro" id="IPR012132">
    <property type="entry name" value="GMC_OxRdtase"/>
</dbReference>
<reference evidence="4 5" key="2">
    <citation type="journal article" date="2012" name="PLoS Pathog.">
        <title>Diverse lifestyles and strategies of plant pathogenesis encoded in the genomes of eighteen Dothideomycetes fungi.</title>
        <authorList>
            <person name="Ohm R.A."/>
            <person name="Feau N."/>
            <person name="Henrissat B."/>
            <person name="Schoch C.L."/>
            <person name="Horwitz B.A."/>
            <person name="Barry K.W."/>
            <person name="Condon B.J."/>
            <person name="Copeland A.C."/>
            <person name="Dhillon B."/>
            <person name="Glaser F."/>
            <person name="Hesse C.N."/>
            <person name="Kosti I."/>
            <person name="LaButti K."/>
            <person name="Lindquist E.A."/>
            <person name="Lucas S."/>
            <person name="Salamov A.A."/>
            <person name="Bradshaw R.E."/>
            <person name="Ciuffetti L."/>
            <person name="Hamelin R.C."/>
            <person name="Kema G.H.J."/>
            <person name="Lawrence C."/>
            <person name="Scott J.A."/>
            <person name="Spatafora J.W."/>
            <person name="Turgeon B.G."/>
            <person name="de Wit P.J.G.M."/>
            <person name="Zhong S."/>
            <person name="Goodwin S.B."/>
            <person name="Grigoriev I.V."/>
        </authorList>
    </citation>
    <scope>NUCLEOTIDE SEQUENCE [LARGE SCALE GENOMIC DNA]</scope>
    <source>
        <strain evidence="5">NZE10 / CBS 128990</strain>
    </source>
</reference>
<keyword evidence="2" id="KW-0285">Flavoprotein</keyword>
<organism evidence="4 5">
    <name type="scientific">Dothistroma septosporum (strain NZE10 / CBS 128990)</name>
    <name type="common">Red band needle blight fungus</name>
    <name type="synonym">Mycosphaerella pini</name>
    <dbReference type="NCBI Taxonomy" id="675120"/>
    <lineage>
        <taxon>Eukaryota</taxon>
        <taxon>Fungi</taxon>
        <taxon>Dikarya</taxon>
        <taxon>Ascomycota</taxon>
        <taxon>Pezizomycotina</taxon>
        <taxon>Dothideomycetes</taxon>
        <taxon>Dothideomycetidae</taxon>
        <taxon>Mycosphaerellales</taxon>
        <taxon>Mycosphaerellaceae</taxon>
        <taxon>Dothistroma</taxon>
    </lineage>
</organism>
<dbReference type="InterPro" id="IPR000172">
    <property type="entry name" value="GMC_OxRdtase_N"/>
</dbReference>
<feature type="binding site" evidence="2">
    <location>
        <begin position="544"/>
        <end position="545"/>
    </location>
    <ligand>
        <name>FAD</name>
        <dbReference type="ChEBI" id="CHEBI:57692"/>
    </ligand>
</feature>
<dbReference type="PANTHER" id="PTHR11552:SF78">
    <property type="entry name" value="GLUCOSE-METHANOL-CHOLINE OXIDOREDUCTASE N-TERMINAL DOMAIN-CONTAINING PROTEIN"/>
    <property type="match status" value="1"/>
</dbReference>
<evidence type="ECO:0000313" key="5">
    <source>
        <dbReference type="Proteomes" id="UP000016933"/>
    </source>
</evidence>
<dbReference type="GO" id="GO:0050660">
    <property type="term" value="F:flavin adenine dinucleotide binding"/>
    <property type="evidence" value="ECO:0007669"/>
    <property type="project" value="InterPro"/>
</dbReference>
<dbReference type="SUPFAM" id="SSF54373">
    <property type="entry name" value="FAD-linked reductases, C-terminal domain"/>
    <property type="match status" value="1"/>
</dbReference>
<dbReference type="Gene3D" id="3.30.560.10">
    <property type="entry name" value="Glucose Oxidase, domain 3"/>
    <property type="match status" value="1"/>
</dbReference>
<gene>
    <name evidence="4" type="ORF">DOTSEDRAFT_72461</name>
</gene>
<keyword evidence="2" id="KW-0274">FAD</keyword>
<dbReference type="OMA" id="IMRRTKM"/>
<evidence type="ECO:0000256" key="2">
    <source>
        <dbReference type="PIRSR" id="PIRSR000137-2"/>
    </source>
</evidence>
<evidence type="ECO:0000259" key="3">
    <source>
        <dbReference type="PROSITE" id="PS00624"/>
    </source>
</evidence>
<dbReference type="HOGENOM" id="CLU_002865_5_1_1"/>
<dbReference type="AlphaFoldDB" id="M2YME2"/>
<dbReference type="GO" id="GO:0016614">
    <property type="term" value="F:oxidoreductase activity, acting on CH-OH group of donors"/>
    <property type="evidence" value="ECO:0007669"/>
    <property type="project" value="InterPro"/>
</dbReference>
<dbReference type="PROSITE" id="PS00624">
    <property type="entry name" value="GMC_OXRED_2"/>
    <property type="match status" value="1"/>
</dbReference>
<dbReference type="Pfam" id="PF05199">
    <property type="entry name" value="GMC_oxred_C"/>
    <property type="match status" value="1"/>
</dbReference>
<proteinExistence type="inferred from homology"/>
<keyword evidence="5" id="KW-1185">Reference proteome</keyword>
<dbReference type="OrthoDB" id="269227at2759"/>
<feature type="binding site" evidence="2">
    <location>
        <begin position="104"/>
        <end position="107"/>
    </location>
    <ligand>
        <name>FAD</name>
        <dbReference type="ChEBI" id="CHEBI:57692"/>
    </ligand>
</feature>
<dbReference type="PIRSF" id="PIRSF000137">
    <property type="entry name" value="Alcohol_oxidase"/>
    <property type="match status" value="1"/>
</dbReference>
<dbReference type="SUPFAM" id="SSF51905">
    <property type="entry name" value="FAD/NAD(P)-binding domain"/>
    <property type="match status" value="1"/>
</dbReference>
<evidence type="ECO:0000256" key="1">
    <source>
        <dbReference type="ARBA" id="ARBA00010790"/>
    </source>
</evidence>
<dbReference type="EMBL" id="KB446540">
    <property type="protein sequence ID" value="EME43085.1"/>
    <property type="molecule type" value="Genomic_DNA"/>
</dbReference>
<dbReference type="STRING" id="675120.M2YME2"/>
<reference evidence="5" key="1">
    <citation type="journal article" date="2012" name="PLoS Genet.">
        <title>The genomes of the fungal plant pathogens Cladosporium fulvum and Dothistroma septosporum reveal adaptation to different hosts and lifestyles but also signatures of common ancestry.</title>
        <authorList>
            <person name="de Wit P.J.G.M."/>
            <person name="van der Burgt A."/>
            <person name="Oekmen B."/>
            <person name="Stergiopoulos I."/>
            <person name="Abd-Elsalam K.A."/>
            <person name="Aerts A.L."/>
            <person name="Bahkali A.H."/>
            <person name="Beenen H.G."/>
            <person name="Chettri P."/>
            <person name="Cox M.P."/>
            <person name="Datema E."/>
            <person name="de Vries R.P."/>
            <person name="Dhillon B."/>
            <person name="Ganley A.R."/>
            <person name="Griffiths S.A."/>
            <person name="Guo Y."/>
            <person name="Hamelin R.C."/>
            <person name="Henrissat B."/>
            <person name="Kabir M.S."/>
            <person name="Jashni M.K."/>
            <person name="Kema G."/>
            <person name="Klaubauf S."/>
            <person name="Lapidus A."/>
            <person name="Levasseur A."/>
            <person name="Lindquist E."/>
            <person name="Mehrabi R."/>
            <person name="Ohm R.A."/>
            <person name="Owen T.J."/>
            <person name="Salamov A."/>
            <person name="Schwelm A."/>
            <person name="Schijlen E."/>
            <person name="Sun H."/>
            <person name="van den Burg H.A."/>
            <person name="van Ham R.C.H.J."/>
            <person name="Zhang S."/>
            <person name="Goodwin S.B."/>
            <person name="Grigoriev I.V."/>
            <person name="Collemare J."/>
            <person name="Bradshaw R.E."/>
        </authorList>
    </citation>
    <scope>NUCLEOTIDE SEQUENCE [LARGE SCALE GENOMIC DNA]</scope>
    <source>
        <strain evidence="5">NZE10 / CBS 128990</strain>
    </source>
</reference>
<sequence>MPIHTRLPEDLKEVDVIIAGGGLAGCVVAGRLAEADKNLVILVIEQGPNSYGMREVVHPALYPRNLFPQSRVTLFWQTKKSPQLADRSPIVPSGGTLGGGSAMNWMVYTRAQRSDFDSWKTPGWSADEILPFMNKLETYHGKGDKDRHGFDGPINVSKGTHTCTRAENAFVEAAAKLGYPEANDLQNLDSNNAIERYYKYIGPNGRRQDAAHRFLHPKIQSGDYPNLHVLVEKQVIKVLFNGKRATGVEYQTNPKYLANPEFLSTAYTARRSVQARKLVVVSAGANGTPGVLERSGVGDAKLLEKLGIPVVEDLPGVGEDYQDHHLSLWTYRTNLNPRECINGFMDGRWDIDDAIRHGDELLGTNGMDAQGKFRPTEEEVDALGPKFRKAWDRAFKPFPDKPLMILALYTCYYGDHSVLPGDAEYVSMANWTGYPFSRGSVHITGADMHAPVDFDTGWLTDPDDNDVKKHIWAYKVTREMWRRMPIFRGELKGNHPNFPEGSEAAVVEKADGPMYTDNNSRIKYTKEDDAAIEQRIREIISTTWHSLGTCKMAPRESKGVVDGSLNVHGLEGLKLADLSIPPENVGANTGNTAFVIGEKAADIFIKELGIQKIDSPQM</sequence>
<comment type="similarity">
    <text evidence="1">Belongs to the GMC oxidoreductase family.</text>
</comment>
<dbReference type="Gene3D" id="3.50.50.60">
    <property type="entry name" value="FAD/NAD(P)-binding domain"/>
    <property type="match status" value="1"/>
</dbReference>